<keyword evidence="4 7" id="KW-1133">Transmembrane helix</keyword>
<dbReference type="EMBL" id="JBHMDO010000045">
    <property type="protein sequence ID" value="MFB9329866.1"/>
    <property type="molecule type" value="Genomic_DNA"/>
</dbReference>
<keyword evidence="10" id="KW-1185">Reference proteome</keyword>
<evidence type="ECO:0000256" key="1">
    <source>
        <dbReference type="ARBA" id="ARBA00004651"/>
    </source>
</evidence>
<protein>
    <submittedName>
        <fullName evidence="9">YitT family protein</fullName>
    </submittedName>
</protein>
<organism evidence="9 10">
    <name type="scientific">Paenibacillus aurantiacus</name>
    <dbReference type="NCBI Taxonomy" id="1936118"/>
    <lineage>
        <taxon>Bacteria</taxon>
        <taxon>Bacillati</taxon>
        <taxon>Bacillota</taxon>
        <taxon>Bacilli</taxon>
        <taxon>Bacillales</taxon>
        <taxon>Paenibacillaceae</taxon>
        <taxon>Paenibacillus</taxon>
    </lineage>
</organism>
<gene>
    <name evidence="9" type="ORF">ACFFSY_28325</name>
</gene>
<proteinExistence type="predicted"/>
<evidence type="ECO:0000313" key="9">
    <source>
        <dbReference type="EMBL" id="MFB9329866.1"/>
    </source>
</evidence>
<feature type="compositionally biased region" description="Polar residues" evidence="6">
    <location>
        <begin position="88"/>
        <end position="100"/>
    </location>
</feature>
<dbReference type="PANTHER" id="PTHR33545:SF9">
    <property type="entry name" value="UPF0750 MEMBRANE PROTEIN YITE"/>
    <property type="match status" value="1"/>
</dbReference>
<feature type="compositionally biased region" description="Polar residues" evidence="6">
    <location>
        <begin position="44"/>
        <end position="53"/>
    </location>
</feature>
<keyword evidence="2" id="KW-1003">Cell membrane</keyword>
<feature type="region of interest" description="Disordered" evidence="6">
    <location>
        <begin position="31"/>
        <end position="189"/>
    </location>
</feature>
<accession>A0ABV5KXB0</accession>
<evidence type="ECO:0000259" key="8">
    <source>
        <dbReference type="Pfam" id="PF10035"/>
    </source>
</evidence>
<dbReference type="PANTHER" id="PTHR33545">
    <property type="entry name" value="UPF0750 MEMBRANE PROTEIN YITT-RELATED"/>
    <property type="match status" value="1"/>
</dbReference>
<dbReference type="InterPro" id="IPR003740">
    <property type="entry name" value="YitT"/>
</dbReference>
<evidence type="ECO:0000256" key="6">
    <source>
        <dbReference type="SAM" id="MobiDB-lite"/>
    </source>
</evidence>
<dbReference type="RefSeq" id="WP_377500520.1">
    <property type="nucleotide sequence ID" value="NZ_JBHMDO010000045.1"/>
</dbReference>
<feature type="transmembrane region" description="Helical" evidence="7">
    <location>
        <begin position="272"/>
        <end position="289"/>
    </location>
</feature>
<evidence type="ECO:0000256" key="7">
    <source>
        <dbReference type="SAM" id="Phobius"/>
    </source>
</evidence>
<comment type="subcellular location">
    <subcellularLocation>
        <location evidence="1">Cell membrane</location>
        <topology evidence="1">Multi-pass membrane protein</topology>
    </subcellularLocation>
</comment>
<dbReference type="InterPro" id="IPR015867">
    <property type="entry name" value="N-reg_PII/ATP_PRibTrfase_C"/>
</dbReference>
<dbReference type="Proteomes" id="UP001589747">
    <property type="component" value="Unassembled WGS sequence"/>
</dbReference>
<evidence type="ECO:0000256" key="4">
    <source>
        <dbReference type="ARBA" id="ARBA00022989"/>
    </source>
</evidence>
<evidence type="ECO:0000256" key="5">
    <source>
        <dbReference type="ARBA" id="ARBA00023136"/>
    </source>
</evidence>
<feature type="transmembrane region" description="Helical" evidence="7">
    <location>
        <begin position="246"/>
        <end position="265"/>
    </location>
</feature>
<feature type="domain" description="DUF2179" evidence="8">
    <location>
        <begin position="410"/>
        <end position="464"/>
    </location>
</feature>
<evidence type="ECO:0000256" key="2">
    <source>
        <dbReference type="ARBA" id="ARBA00022475"/>
    </source>
</evidence>
<evidence type="ECO:0000313" key="10">
    <source>
        <dbReference type="Proteomes" id="UP001589747"/>
    </source>
</evidence>
<keyword evidence="5 7" id="KW-0472">Membrane</keyword>
<dbReference type="Gene3D" id="3.30.70.120">
    <property type="match status" value="1"/>
</dbReference>
<keyword evidence="3 7" id="KW-0812">Transmembrane</keyword>
<feature type="compositionally biased region" description="Low complexity" evidence="6">
    <location>
        <begin position="169"/>
        <end position="180"/>
    </location>
</feature>
<comment type="caution">
    <text evidence="9">The sequence shown here is derived from an EMBL/GenBank/DDBJ whole genome shotgun (WGS) entry which is preliminary data.</text>
</comment>
<sequence length="470" mass="49593">MSAVKQQGEDKGIENNGRELYAAELLGMTPVVSGGHNRELTQRAMRTSQSEANSHAGVGQLEGVDSWRAAGAGTDSDSPWHAEDIASGEQQSHTSGQGWQSAEGEREARTLVASMLQERRDEDAGASSEAWLRGTSDGLEPNQDVDRIANASDRTSQAAPRGKRSVPNSAASPPKKQAASGQRVRRRGGSPVNPTLGAVLNILLLLVGSFIIAVSFNIFLVPLGIASGGVSGISILVERLADIPPAYTQWALNVPLFLLGLWLLGRRFALKTALGSFILPLFVLLTSHWEAPTDNAMLASIYGGIGVGAGLGLVFRGRGSTGGLDLAAQLLHKFTGIRLGLAVACFDGLVIIAAGLIIKPENALYALVGLFVTSKTIDFIQSGFSMSKVAFVVSNHPDDITQVVLHDLDRGLTKLGARGGYTDAERTVLMIVVSQGEVSRLKQLVRAADPDAFVIISDTAEVVGQGFSLP</sequence>
<feature type="transmembrane region" description="Helical" evidence="7">
    <location>
        <begin position="295"/>
        <end position="315"/>
    </location>
</feature>
<dbReference type="CDD" id="cd16380">
    <property type="entry name" value="YitT_C"/>
    <property type="match status" value="1"/>
</dbReference>
<feature type="transmembrane region" description="Helical" evidence="7">
    <location>
        <begin position="336"/>
        <end position="357"/>
    </location>
</feature>
<evidence type="ECO:0000256" key="3">
    <source>
        <dbReference type="ARBA" id="ARBA00022692"/>
    </source>
</evidence>
<feature type="transmembrane region" description="Helical" evidence="7">
    <location>
        <begin position="195"/>
        <end position="226"/>
    </location>
</feature>
<dbReference type="Pfam" id="PF02588">
    <property type="entry name" value="YitT_membrane"/>
    <property type="match status" value="1"/>
</dbReference>
<name>A0ABV5KXB0_9BACL</name>
<dbReference type="Pfam" id="PF10035">
    <property type="entry name" value="DUF2179"/>
    <property type="match status" value="1"/>
</dbReference>
<reference evidence="9 10" key="1">
    <citation type="submission" date="2024-09" db="EMBL/GenBank/DDBJ databases">
        <authorList>
            <person name="Sun Q."/>
            <person name="Mori K."/>
        </authorList>
    </citation>
    <scope>NUCLEOTIDE SEQUENCE [LARGE SCALE GENOMIC DNA]</scope>
    <source>
        <strain evidence="9 10">TISTR 2452</strain>
    </source>
</reference>
<dbReference type="InterPro" id="IPR019264">
    <property type="entry name" value="DUF2179"/>
</dbReference>
<dbReference type="InterPro" id="IPR051461">
    <property type="entry name" value="UPF0750_membrane"/>
</dbReference>